<evidence type="ECO:0000256" key="2">
    <source>
        <dbReference type="ARBA" id="ARBA00023155"/>
    </source>
</evidence>
<feature type="DNA-binding region" description="Homeobox" evidence="4">
    <location>
        <begin position="152"/>
        <end position="211"/>
    </location>
</feature>
<sequence length="241" mass="27678">MEDDRSISPSSIGSGHDEHDSDMPETRIYQPTFNPLWFPFTPLRNSPMFNSMSFQPSIIRTATPIVRHNFKSIDELLSPIPNSITSTPSQRNDDTGYSSQYLSGSLLSLRQSRESTDSHESARDMENIKPAAASSPLEELEKQNNESKNNKAKKIRTAFTDHQKMSLDRFYATNRYPDPTQMETLSRLLSLEEKVIRVWFQNKRSREKNHPRNQLTVHQQPNPTAALALWQQFSSSPNFPH</sequence>
<feature type="domain" description="Homeobox" evidence="7">
    <location>
        <begin position="150"/>
        <end position="210"/>
    </location>
</feature>
<dbReference type="Proteomes" id="UP000681720">
    <property type="component" value="Unassembled WGS sequence"/>
</dbReference>
<feature type="compositionally biased region" description="Low complexity" evidence="6">
    <location>
        <begin position="96"/>
        <end position="110"/>
    </location>
</feature>
<evidence type="ECO:0000256" key="1">
    <source>
        <dbReference type="ARBA" id="ARBA00023125"/>
    </source>
</evidence>
<keyword evidence="1 4" id="KW-0238">DNA-binding</keyword>
<feature type="region of interest" description="Disordered" evidence="6">
    <location>
        <begin position="78"/>
        <end position="151"/>
    </location>
</feature>
<evidence type="ECO:0000313" key="8">
    <source>
        <dbReference type="EMBL" id="CAF1055778.1"/>
    </source>
</evidence>
<evidence type="ECO:0000313" key="10">
    <source>
        <dbReference type="EMBL" id="CAF4015147.1"/>
    </source>
</evidence>
<accession>A0A815G6L2</accession>
<dbReference type="GO" id="GO:0000981">
    <property type="term" value="F:DNA-binding transcription factor activity, RNA polymerase II-specific"/>
    <property type="evidence" value="ECO:0007669"/>
    <property type="project" value="InterPro"/>
</dbReference>
<dbReference type="InterPro" id="IPR001356">
    <property type="entry name" value="HD"/>
</dbReference>
<dbReference type="PANTHER" id="PTHR24327:SF41">
    <property type="entry name" value="BRAIN-SPECIFIC HOMEOBOX PROTEIN"/>
    <property type="match status" value="1"/>
</dbReference>
<feature type="compositionally biased region" description="Basic and acidic residues" evidence="6">
    <location>
        <begin position="111"/>
        <end position="127"/>
    </location>
</feature>
<dbReference type="PROSITE" id="PS00027">
    <property type="entry name" value="HOMEOBOX_1"/>
    <property type="match status" value="1"/>
</dbReference>
<dbReference type="Proteomes" id="UP000663834">
    <property type="component" value="Unassembled WGS sequence"/>
</dbReference>
<comment type="subcellular location">
    <subcellularLocation>
        <location evidence="4 5">Nucleus</location>
    </subcellularLocation>
</comment>
<evidence type="ECO:0000313" key="11">
    <source>
        <dbReference type="Proteomes" id="UP000663834"/>
    </source>
</evidence>
<keyword evidence="2 4" id="KW-0371">Homeobox</keyword>
<feature type="compositionally biased region" description="Basic and acidic residues" evidence="6">
    <location>
        <begin position="139"/>
        <end position="149"/>
    </location>
</feature>
<dbReference type="InterPro" id="IPR017970">
    <property type="entry name" value="Homeobox_CS"/>
</dbReference>
<dbReference type="AlphaFoldDB" id="A0A815G6L2"/>
<dbReference type="OrthoDB" id="6159439at2759"/>
<evidence type="ECO:0000256" key="5">
    <source>
        <dbReference type="RuleBase" id="RU000682"/>
    </source>
</evidence>
<feature type="compositionally biased region" description="Low complexity" evidence="6">
    <location>
        <begin position="78"/>
        <end position="89"/>
    </location>
</feature>
<evidence type="ECO:0000313" key="9">
    <source>
        <dbReference type="EMBL" id="CAF1334739.1"/>
    </source>
</evidence>
<keyword evidence="3 4" id="KW-0539">Nucleus</keyword>
<protein>
    <recommendedName>
        <fullName evidence="7">Homeobox domain-containing protein</fullName>
    </recommendedName>
</protein>
<feature type="region of interest" description="Disordered" evidence="6">
    <location>
        <begin position="1"/>
        <end position="27"/>
    </location>
</feature>
<dbReference type="InterPro" id="IPR009057">
    <property type="entry name" value="Homeodomain-like_sf"/>
</dbReference>
<dbReference type="EMBL" id="CAJNOW010001878">
    <property type="protein sequence ID" value="CAF1334739.1"/>
    <property type="molecule type" value="Genomic_DNA"/>
</dbReference>
<dbReference type="SMART" id="SM00389">
    <property type="entry name" value="HOX"/>
    <property type="match status" value="1"/>
</dbReference>
<name>A0A815G6L2_9BILA</name>
<dbReference type="PROSITE" id="PS50071">
    <property type="entry name" value="HOMEOBOX_2"/>
    <property type="match status" value="1"/>
</dbReference>
<dbReference type="EMBL" id="CAJNOV010001251">
    <property type="protein sequence ID" value="CAF1055778.1"/>
    <property type="molecule type" value="Genomic_DNA"/>
</dbReference>
<dbReference type="Gene3D" id="1.10.10.60">
    <property type="entry name" value="Homeodomain-like"/>
    <property type="match status" value="1"/>
</dbReference>
<reference evidence="9" key="1">
    <citation type="submission" date="2021-02" db="EMBL/GenBank/DDBJ databases">
        <authorList>
            <person name="Nowell W R."/>
        </authorList>
    </citation>
    <scope>NUCLEOTIDE SEQUENCE</scope>
</reference>
<comment type="caution">
    <text evidence="9">The sequence shown here is derived from an EMBL/GenBank/DDBJ whole genome shotgun (WGS) entry which is preliminary data.</text>
</comment>
<dbReference type="PANTHER" id="PTHR24327">
    <property type="entry name" value="HOMEOBOX PROTEIN"/>
    <property type="match status" value="1"/>
</dbReference>
<dbReference type="Pfam" id="PF00046">
    <property type="entry name" value="Homeodomain"/>
    <property type="match status" value="1"/>
</dbReference>
<evidence type="ECO:0000256" key="3">
    <source>
        <dbReference type="ARBA" id="ARBA00023242"/>
    </source>
</evidence>
<evidence type="ECO:0000259" key="7">
    <source>
        <dbReference type="PROSITE" id="PS50071"/>
    </source>
</evidence>
<dbReference type="InterPro" id="IPR050460">
    <property type="entry name" value="Distal-less_Homeobox_TF"/>
</dbReference>
<dbReference type="GO" id="GO:0000978">
    <property type="term" value="F:RNA polymerase II cis-regulatory region sequence-specific DNA binding"/>
    <property type="evidence" value="ECO:0007669"/>
    <property type="project" value="TreeGrafter"/>
</dbReference>
<dbReference type="EMBL" id="CAJOBJ010004911">
    <property type="protein sequence ID" value="CAF4015147.1"/>
    <property type="molecule type" value="Genomic_DNA"/>
</dbReference>
<dbReference type="Proteomes" id="UP000663855">
    <property type="component" value="Unassembled WGS sequence"/>
</dbReference>
<dbReference type="CDD" id="cd00086">
    <property type="entry name" value="homeodomain"/>
    <property type="match status" value="1"/>
</dbReference>
<evidence type="ECO:0000256" key="6">
    <source>
        <dbReference type="SAM" id="MobiDB-lite"/>
    </source>
</evidence>
<proteinExistence type="predicted"/>
<dbReference type="GO" id="GO:0005634">
    <property type="term" value="C:nucleus"/>
    <property type="evidence" value="ECO:0007669"/>
    <property type="project" value="UniProtKB-SubCell"/>
</dbReference>
<dbReference type="SUPFAM" id="SSF46689">
    <property type="entry name" value="Homeodomain-like"/>
    <property type="match status" value="1"/>
</dbReference>
<gene>
    <name evidence="8" type="ORF">CJN711_LOCUS4981</name>
    <name evidence="10" type="ORF">GIL414_LOCUS12539</name>
    <name evidence="9" type="ORF">KQP761_LOCUS6432</name>
</gene>
<feature type="compositionally biased region" description="Basic and acidic residues" evidence="6">
    <location>
        <begin position="15"/>
        <end position="25"/>
    </location>
</feature>
<organism evidence="9 11">
    <name type="scientific">Rotaria magnacalcarata</name>
    <dbReference type="NCBI Taxonomy" id="392030"/>
    <lineage>
        <taxon>Eukaryota</taxon>
        <taxon>Metazoa</taxon>
        <taxon>Spiralia</taxon>
        <taxon>Gnathifera</taxon>
        <taxon>Rotifera</taxon>
        <taxon>Eurotatoria</taxon>
        <taxon>Bdelloidea</taxon>
        <taxon>Philodinida</taxon>
        <taxon>Philodinidae</taxon>
        <taxon>Rotaria</taxon>
    </lineage>
</organism>
<evidence type="ECO:0000256" key="4">
    <source>
        <dbReference type="PROSITE-ProRule" id="PRU00108"/>
    </source>
</evidence>